<proteinExistence type="predicted"/>
<evidence type="ECO:0008006" key="5">
    <source>
        <dbReference type="Google" id="ProtNLM"/>
    </source>
</evidence>
<keyword evidence="2" id="KW-0732">Signal</keyword>
<feature type="compositionally biased region" description="Basic residues" evidence="1">
    <location>
        <begin position="236"/>
        <end position="248"/>
    </location>
</feature>
<gene>
    <name evidence="3" type="ORF">D0809_02165</name>
</gene>
<evidence type="ECO:0000313" key="4">
    <source>
        <dbReference type="Proteomes" id="UP000298340"/>
    </source>
</evidence>
<organism evidence="3 4">
    <name type="scientific">Flavobacterium circumlabens</name>
    <dbReference type="NCBI Taxonomy" id="2133765"/>
    <lineage>
        <taxon>Bacteria</taxon>
        <taxon>Pseudomonadati</taxon>
        <taxon>Bacteroidota</taxon>
        <taxon>Flavobacteriia</taxon>
        <taxon>Flavobacteriales</taxon>
        <taxon>Flavobacteriaceae</taxon>
        <taxon>Flavobacterium</taxon>
    </lineage>
</organism>
<evidence type="ECO:0000256" key="2">
    <source>
        <dbReference type="SAM" id="SignalP"/>
    </source>
</evidence>
<name>A0A4Y7UHZ2_9FLAO</name>
<feature type="chain" id="PRO_5021208922" description="DUF4412 domain-containing protein" evidence="2">
    <location>
        <begin position="28"/>
        <end position="248"/>
    </location>
</feature>
<protein>
    <recommendedName>
        <fullName evidence="5">DUF4412 domain-containing protein</fullName>
    </recommendedName>
</protein>
<accession>A0A4Y7UHZ2</accession>
<reference evidence="3 4" key="1">
    <citation type="journal article" date="2018" name="Syst. Appl. Microbiol.">
        <title>Flavobacterium circumlabens sp. nov. and Flavobacterium cupreum sp. nov., two psychrotrophic species isolated from Antarctic environmental samples.</title>
        <authorList>
            <person name="Kralova S."/>
            <person name="Busse H.J."/>
            <person name="Svec P."/>
            <person name="Maslanova I."/>
            <person name="Stankova E."/>
            <person name="Bartak M."/>
            <person name="Sedlacek I."/>
        </authorList>
    </citation>
    <scope>NUCLEOTIDE SEQUENCE [LARGE SCALE GENOMIC DNA]</scope>
    <source>
        <strain evidence="3 4">CCM 8828</strain>
    </source>
</reference>
<dbReference type="AlphaFoldDB" id="A0A4Y7UHZ2"/>
<dbReference type="EMBL" id="QWDN01000001">
    <property type="protein sequence ID" value="TEB45831.1"/>
    <property type="molecule type" value="Genomic_DNA"/>
</dbReference>
<dbReference type="Proteomes" id="UP000298340">
    <property type="component" value="Unassembled WGS sequence"/>
</dbReference>
<feature type="region of interest" description="Disordered" evidence="1">
    <location>
        <begin position="229"/>
        <end position="248"/>
    </location>
</feature>
<comment type="caution">
    <text evidence="3">The sequence shown here is derived from an EMBL/GenBank/DDBJ whole genome shotgun (WGS) entry which is preliminary data.</text>
</comment>
<evidence type="ECO:0000313" key="3">
    <source>
        <dbReference type="EMBL" id="TEB45831.1"/>
    </source>
</evidence>
<sequence length="248" mass="28051">MPQINKPKKIMKKIYLLLCLISFTMQAKYYEAVLTFENGTVKKGFAELVEINSSKVKFRLTEKGDTEKILSEELKKVEYVDKDGNKYQAERLFVLQDKGEKGVKKSSDKSWLYVIYANGIKLTVDALQSTFRYNAVNGTSTGSGGGTMLYMGKEKEDGVYFVYMLSAMMSVNVGMDKAVRNISSLQFKDCPAFLEAVNAENFKKNTLANRIIELYEKSNCNKKEVVKAKPQETKVKAKTKAKTKAKKK</sequence>
<evidence type="ECO:0000256" key="1">
    <source>
        <dbReference type="SAM" id="MobiDB-lite"/>
    </source>
</evidence>
<feature type="signal peptide" evidence="2">
    <location>
        <begin position="1"/>
        <end position="27"/>
    </location>
</feature>